<dbReference type="OrthoDB" id="9794455at2"/>
<keyword evidence="3 8" id="KW-0479">Metal-binding</keyword>
<dbReference type="PANTHER" id="PTHR11596:SF5">
    <property type="entry name" value="ALKALINE PHOSPHATASE"/>
    <property type="match status" value="1"/>
</dbReference>
<dbReference type="InterPro" id="IPR001952">
    <property type="entry name" value="Alkaline_phosphatase"/>
</dbReference>
<evidence type="ECO:0000256" key="7">
    <source>
        <dbReference type="PIRSR" id="PIRSR601952-1"/>
    </source>
</evidence>
<sequence>MNKKWMATGILGTVLMTGVAGYTYESAQPVEAKQNTKQAKVKNVIFMIPDGYSAAYATNYRWYQGGEETELDGHLKGMMRTYSANTKVTDSAAAGTAMATGTKTNNGTIGMDPSGKEVASILDRADQAGKATGLVSTSAITHATPAVFASHVATRANEADIAKQYMDEMKVDVLLGGGQKFFFDQKNGGVQEAGNLVKKAERAGYQYADSLESLNETDGRKVLGLFAEEGMAPELDRENTNQPSLATMTSKALQTLKKDRDGFFLMVEGSQIDWAGHAHDAAWAMKDAEAFHQAVEKVLRFAAKDKHTLVVVAGDHDTGGMSVGGYDEYVAKPEVLKNVKATGDEMVRQFNNDLSNIATVVKRETTFDLTAEEIQTLQKVDAKKRVMTLNEMISKRAYVGWTTAVHTGVDVPLYAYGPQSEQFSGLHENTDIPGLMANAMKLKK</sequence>
<feature type="binding site" evidence="8">
    <location>
        <position position="50"/>
    </location>
    <ligand>
        <name>Mg(2+)</name>
        <dbReference type="ChEBI" id="CHEBI:18420"/>
    </ligand>
</feature>
<dbReference type="CDD" id="cd16012">
    <property type="entry name" value="ALP"/>
    <property type="match status" value="1"/>
</dbReference>
<feature type="binding site" evidence="8">
    <location>
        <position position="277"/>
    </location>
    <ligand>
        <name>Zn(2+)</name>
        <dbReference type="ChEBI" id="CHEBI:29105"/>
        <label>2</label>
    </ligand>
</feature>
<reference evidence="10 11" key="1">
    <citation type="journal article" date="2015" name="Int. J. Syst. Evol. Microbiol.">
        <title>Exiguobacterium enclense sp. nov., isolated from sediment.</title>
        <authorList>
            <person name="Dastager S.G."/>
            <person name="Mawlankar R."/>
            <person name="Sonalkar V.V."/>
            <person name="Thorat M.N."/>
            <person name="Mual P."/>
            <person name="Verma A."/>
            <person name="Krishnamurthi S."/>
            <person name="Tang S.K."/>
            <person name="Li W.J."/>
        </authorList>
    </citation>
    <scope>NUCLEOTIDE SEQUENCE [LARGE SCALE GENOMIC DNA]</scope>
    <source>
        <strain evidence="10 11">NIO-1109</strain>
    </source>
</reference>
<dbReference type="PANTHER" id="PTHR11596">
    <property type="entry name" value="ALKALINE PHOSPHATASE"/>
    <property type="match status" value="1"/>
</dbReference>
<dbReference type="PROSITE" id="PS00123">
    <property type="entry name" value="ALKALINE_PHOSPHATASE"/>
    <property type="match status" value="1"/>
</dbReference>
<keyword evidence="4" id="KW-0378">Hydrolase</keyword>
<comment type="similarity">
    <text evidence="1 9">Belongs to the alkaline phosphatase family.</text>
</comment>
<keyword evidence="5 8" id="KW-0862">Zinc</keyword>
<gene>
    <name evidence="10" type="ORF">AS033_10675</name>
</gene>
<dbReference type="GO" id="GO:0046872">
    <property type="term" value="F:metal ion binding"/>
    <property type="evidence" value="ECO:0007669"/>
    <property type="project" value="UniProtKB-KW"/>
</dbReference>
<protein>
    <submittedName>
        <fullName evidence="10">Alkaline phosphatase</fullName>
    </submittedName>
</protein>
<feature type="binding site" evidence="8">
    <location>
        <position position="50"/>
    </location>
    <ligand>
        <name>Zn(2+)</name>
        <dbReference type="ChEBI" id="CHEBI:29105"/>
        <label>2</label>
    </ligand>
</feature>
<evidence type="ECO:0000256" key="6">
    <source>
        <dbReference type="ARBA" id="ARBA00022842"/>
    </source>
</evidence>
<dbReference type="PRINTS" id="PR00113">
    <property type="entry name" value="ALKPHPHTASE"/>
</dbReference>
<evidence type="ECO:0000256" key="8">
    <source>
        <dbReference type="PIRSR" id="PIRSR601952-2"/>
    </source>
</evidence>
<evidence type="ECO:0000256" key="9">
    <source>
        <dbReference type="RuleBase" id="RU003946"/>
    </source>
</evidence>
<organism evidence="10 11">
    <name type="scientific">Exiguobacterium indicum</name>
    <dbReference type="NCBI Taxonomy" id="296995"/>
    <lineage>
        <taxon>Bacteria</taxon>
        <taxon>Bacillati</taxon>
        <taxon>Bacillota</taxon>
        <taxon>Bacilli</taxon>
        <taxon>Bacillales</taxon>
        <taxon>Bacillales Family XII. Incertae Sedis</taxon>
        <taxon>Exiguobacterium</taxon>
    </lineage>
</organism>
<dbReference type="InterPro" id="IPR017850">
    <property type="entry name" value="Alkaline_phosphatase_core_sf"/>
</dbReference>
<dbReference type="GO" id="GO:0004035">
    <property type="term" value="F:alkaline phosphatase activity"/>
    <property type="evidence" value="ECO:0007669"/>
    <property type="project" value="TreeGrafter"/>
</dbReference>
<feature type="binding site" evidence="8">
    <location>
        <position position="144"/>
    </location>
    <ligand>
        <name>Mg(2+)</name>
        <dbReference type="ChEBI" id="CHEBI:18420"/>
    </ligand>
</feature>
<dbReference type="Proteomes" id="UP000053797">
    <property type="component" value="Unassembled WGS sequence"/>
</dbReference>
<dbReference type="Gene3D" id="3.40.720.10">
    <property type="entry name" value="Alkaline Phosphatase, subunit A"/>
    <property type="match status" value="1"/>
</dbReference>
<dbReference type="SUPFAM" id="SSF53649">
    <property type="entry name" value="Alkaline phosphatase-like"/>
    <property type="match status" value="1"/>
</dbReference>
<dbReference type="RefSeq" id="WP_058265490.1">
    <property type="nucleotide sequence ID" value="NZ_FMYN01000003.1"/>
</dbReference>
<feature type="active site" description="Phosphoserine intermediate" evidence="7">
    <location>
        <position position="91"/>
    </location>
</feature>
<proteinExistence type="inferred from homology"/>
<comment type="caution">
    <text evidence="10">The sequence shown here is derived from an EMBL/GenBank/DDBJ whole genome shotgun (WGS) entry which is preliminary data.</text>
</comment>
<accession>A0A0V8GET7</accession>
<feature type="binding site" evidence="8">
    <location>
        <position position="268"/>
    </location>
    <ligand>
        <name>Mg(2+)</name>
        <dbReference type="ChEBI" id="CHEBI:18420"/>
    </ligand>
</feature>
<evidence type="ECO:0000256" key="5">
    <source>
        <dbReference type="ARBA" id="ARBA00022833"/>
    </source>
</evidence>
<dbReference type="Gene3D" id="1.10.60.40">
    <property type="match status" value="1"/>
</dbReference>
<dbReference type="SMART" id="SM00098">
    <property type="entry name" value="alkPPc"/>
    <property type="match status" value="1"/>
</dbReference>
<dbReference type="InterPro" id="IPR018299">
    <property type="entry name" value="Alkaline_phosphatase_AS"/>
</dbReference>
<feature type="binding site" evidence="8">
    <location>
        <position position="406"/>
    </location>
    <ligand>
        <name>Zn(2+)</name>
        <dbReference type="ChEBI" id="CHEBI:29105"/>
        <label>2</label>
    </ligand>
</feature>
<keyword evidence="2" id="KW-0597">Phosphoprotein</keyword>
<dbReference type="AlphaFoldDB" id="A0A0V8GET7"/>
<comment type="cofactor">
    <cofactor evidence="8">
        <name>Zn(2+)</name>
        <dbReference type="ChEBI" id="CHEBI:29105"/>
    </cofactor>
    <text evidence="8">Binds 2 Zn(2+) ions.</text>
</comment>
<keyword evidence="6 8" id="KW-0460">Magnesium</keyword>
<evidence type="ECO:0000256" key="3">
    <source>
        <dbReference type="ARBA" id="ARBA00022723"/>
    </source>
</evidence>
<evidence type="ECO:0000313" key="10">
    <source>
        <dbReference type="EMBL" id="KSU48784.1"/>
    </source>
</evidence>
<comment type="cofactor">
    <cofactor evidence="8">
        <name>Mg(2+)</name>
        <dbReference type="ChEBI" id="CHEBI:18420"/>
    </cofactor>
    <text evidence="8">Binds 1 Mg(2+) ion.</text>
</comment>
<evidence type="ECO:0000256" key="1">
    <source>
        <dbReference type="ARBA" id="ARBA00005984"/>
    </source>
</evidence>
<dbReference type="EMBL" id="LNQL01000003">
    <property type="protein sequence ID" value="KSU48784.1"/>
    <property type="molecule type" value="Genomic_DNA"/>
</dbReference>
<feature type="binding site" evidence="8">
    <location>
        <position position="273"/>
    </location>
    <ligand>
        <name>Zn(2+)</name>
        <dbReference type="ChEBI" id="CHEBI:29105"/>
        <label>2</label>
    </ligand>
</feature>
<name>A0A0V8GET7_9BACL</name>
<evidence type="ECO:0000256" key="4">
    <source>
        <dbReference type="ARBA" id="ARBA00022801"/>
    </source>
</evidence>
<feature type="binding site" evidence="8">
    <location>
        <position position="315"/>
    </location>
    <ligand>
        <name>Zn(2+)</name>
        <dbReference type="ChEBI" id="CHEBI:29105"/>
        <label>2</label>
    </ligand>
</feature>
<dbReference type="Pfam" id="PF00245">
    <property type="entry name" value="Alk_phosphatase"/>
    <property type="match status" value="1"/>
</dbReference>
<evidence type="ECO:0000313" key="11">
    <source>
        <dbReference type="Proteomes" id="UP000053797"/>
    </source>
</evidence>
<feature type="binding site" evidence="8">
    <location>
        <position position="142"/>
    </location>
    <ligand>
        <name>Mg(2+)</name>
        <dbReference type="ChEBI" id="CHEBI:18420"/>
    </ligand>
</feature>
<evidence type="ECO:0000256" key="2">
    <source>
        <dbReference type="ARBA" id="ARBA00022553"/>
    </source>
</evidence>
<feature type="binding site" evidence="8">
    <location>
        <position position="316"/>
    </location>
    <ligand>
        <name>Zn(2+)</name>
        <dbReference type="ChEBI" id="CHEBI:29105"/>
        <label>2</label>
    </ligand>
</feature>